<dbReference type="InterPro" id="IPR051806">
    <property type="entry name" value="HAD-like_SPP"/>
</dbReference>
<dbReference type="Gene3D" id="3.40.50.1000">
    <property type="entry name" value="HAD superfamily/HAD-like"/>
    <property type="match status" value="1"/>
</dbReference>
<dbReference type="SFLD" id="SFLDS00003">
    <property type="entry name" value="Haloacid_Dehalogenase"/>
    <property type="match status" value="1"/>
</dbReference>
<dbReference type="PANTHER" id="PTHR43481">
    <property type="entry name" value="FRUCTOSE-1-PHOSPHATE PHOSPHATASE"/>
    <property type="match status" value="1"/>
</dbReference>
<gene>
    <name evidence="1" type="ORF">GGQ65_006863</name>
</gene>
<dbReference type="InterPro" id="IPR036412">
    <property type="entry name" value="HAD-like_sf"/>
</dbReference>
<dbReference type="Gene3D" id="1.10.150.240">
    <property type="entry name" value="Putative phosphatase, domain 2"/>
    <property type="match status" value="1"/>
</dbReference>
<keyword evidence="1" id="KW-0378">Hydrolase</keyword>
<sequence>MKLDENKKFSAFLFDMDGTLLTSIAAAERVWGAWAQRQGLDPVAFLPTMHGQRAIDTIRRLELPGLDPEIEAANITKAEIEDVEGVVAIAGAAEFLAALPADRWAIVTSASKQLAQRRLEAAGLAIPRVIVTGEDVAVGKPDPQCFLLGAKRLGFRAANCLVFEDVEAGVKAGRAAGADVMVVTAAGHGLDLPDIQTMDNYTKIVPVVSAEGLLSIEPKCQPRFGTSARPAKKVS</sequence>
<dbReference type="InterPro" id="IPR023214">
    <property type="entry name" value="HAD_sf"/>
</dbReference>
<dbReference type="PROSITE" id="PS01228">
    <property type="entry name" value="COF_1"/>
    <property type="match status" value="1"/>
</dbReference>
<dbReference type="EC" id="3.1.3.23" evidence="1"/>
<protein>
    <submittedName>
        <fullName evidence="1">Sugar-phosphatase</fullName>
        <ecNumber evidence="1">3.1.3.23</ecNumber>
    </submittedName>
</protein>
<comment type="caution">
    <text evidence="1">The sequence shown here is derived from an EMBL/GenBank/DDBJ whole genome shotgun (WGS) entry which is preliminary data.</text>
</comment>
<dbReference type="PANTHER" id="PTHR43481:SF4">
    <property type="entry name" value="GLYCEROL-1-PHOSPHATE PHOSPHOHYDROLASE 1-RELATED"/>
    <property type="match status" value="1"/>
</dbReference>
<organism evidence="1 2">
    <name type="scientific">Rhizobium fabae</name>
    <dbReference type="NCBI Taxonomy" id="573179"/>
    <lineage>
        <taxon>Bacteria</taxon>
        <taxon>Pseudomonadati</taxon>
        <taxon>Pseudomonadota</taxon>
        <taxon>Alphaproteobacteria</taxon>
        <taxon>Hyphomicrobiales</taxon>
        <taxon>Rhizobiaceae</taxon>
        <taxon>Rhizobium/Agrobacterium group</taxon>
        <taxon>Rhizobium</taxon>
    </lineage>
</organism>
<dbReference type="InterPro" id="IPR023198">
    <property type="entry name" value="PGP-like_dom2"/>
</dbReference>
<dbReference type="Proteomes" id="UP000545490">
    <property type="component" value="Unassembled WGS sequence"/>
</dbReference>
<dbReference type="SUPFAM" id="SSF56784">
    <property type="entry name" value="HAD-like"/>
    <property type="match status" value="1"/>
</dbReference>
<evidence type="ECO:0000313" key="2">
    <source>
        <dbReference type="Proteomes" id="UP000545490"/>
    </source>
</evidence>
<dbReference type="SFLD" id="SFLDG01129">
    <property type="entry name" value="C1.5:_HAD__Beta-PGM__Phosphata"/>
    <property type="match status" value="1"/>
</dbReference>
<dbReference type="EMBL" id="JACIDG010000029">
    <property type="protein sequence ID" value="MBB3919517.1"/>
    <property type="molecule type" value="Genomic_DNA"/>
</dbReference>
<accession>A0A7W6BHY4</accession>
<name>A0A7W6BHY4_9HYPH</name>
<dbReference type="Pfam" id="PF00702">
    <property type="entry name" value="Hydrolase"/>
    <property type="match status" value="1"/>
</dbReference>
<dbReference type="AlphaFoldDB" id="A0A7W6BHY4"/>
<proteinExistence type="predicted"/>
<evidence type="ECO:0000313" key="1">
    <source>
        <dbReference type="EMBL" id="MBB3919517.1"/>
    </source>
</evidence>
<dbReference type="NCBIfam" id="TIGR01509">
    <property type="entry name" value="HAD-SF-IA-v3"/>
    <property type="match status" value="1"/>
</dbReference>
<reference evidence="1 2" key="1">
    <citation type="submission" date="2020-08" db="EMBL/GenBank/DDBJ databases">
        <title>Genomic Encyclopedia of Type Strains, Phase IV (KMG-IV): sequencing the most valuable type-strain genomes for metagenomic binning, comparative biology and taxonomic classification.</title>
        <authorList>
            <person name="Goeker M."/>
        </authorList>
    </citation>
    <scope>NUCLEOTIDE SEQUENCE [LARGE SCALE GENOMIC DNA]</scope>
    <source>
        <strain evidence="1 2">DSM 19331</strain>
    </source>
</reference>
<dbReference type="GO" id="GO:0050308">
    <property type="term" value="F:sugar-phosphatase activity"/>
    <property type="evidence" value="ECO:0007669"/>
    <property type="project" value="UniProtKB-EC"/>
</dbReference>
<dbReference type="InterPro" id="IPR006439">
    <property type="entry name" value="HAD-SF_hydro_IA"/>
</dbReference>